<proteinExistence type="predicted"/>
<organism evidence="1 2">
    <name type="scientific">Fodinicurvata halophila</name>
    <dbReference type="NCBI Taxonomy" id="1419723"/>
    <lineage>
        <taxon>Bacteria</taxon>
        <taxon>Pseudomonadati</taxon>
        <taxon>Pseudomonadota</taxon>
        <taxon>Alphaproteobacteria</taxon>
        <taxon>Rhodospirillales</taxon>
        <taxon>Rhodovibrionaceae</taxon>
        <taxon>Fodinicurvata</taxon>
    </lineage>
</organism>
<dbReference type="InterPro" id="IPR009354">
    <property type="entry name" value="Usg"/>
</dbReference>
<evidence type="ECO:0000313" key="1">
    <source>
        <dbReference type="EMBL" id="MFC4350099.1"/>
    </source>
</evidence>
<dbReference type="Proteomes" id="UP001595799">
    <property type="component" value="Unassembled WGS sequence"/>
</dbReference>
<sequence>MNAIALQLRDYRLTTAEILYHMPDHPGLLQTFVWQEYDLAPRFPELRRFLDFWTRNLDGKLHSVQVANRKLITSNELMNTDCELTLH</sequence>
<gene>
    <name evidence="1" type="ORF">ACFOW6_00945</name>
</gene>
<comment type="caution">
    <text evidence="1">The sequence shown here is derived from an EMBL/GenBank/DDBJ whole genome shotgun (WGS) entry which is preliminary data.</text>
</comment>
<evidence type="ECO:0000313" key="2">
    <source>
        <dbReference type="Proteomes" id="UP001595799"/>
    </source>
</evidence>
<dbReference type="Pfam" id="PF06233">
    <property type="entry name" value="Usg"/>
    <property type="match status" value="1"/>
</dbReference>
<protein>
    <submittedName>
        <fullName evidence="1">Usg protein</fullName>
    </submittedName>
</protein>
<dbReference type="RefSeq" id="WP_382420217.1">
    <property type="nucleotide sequence ID" value="NZ_JBHSCW010000001.1"/>
</dbReference>
<reference evidence="2" key="1">
    <citation type="journal article" date="2019" name="Int. J. Syst. Evol. Microbiol.">
        <title>The Global Catalogue of Microorganisms (GCM) 10K type strain sequencing project: providing services to taxonomists for standard genome sequencing and annotation.</title>
        <authorList>
            <consortium name="The Broad Institute Genomics Platform"/>
            <consortium name="The Broad Institute Genome Sequencing Center for Infectious Disease"/>
            <person name="Wu L."/>
            <person name="Ma J."/>
        </authorList>
    </citation>
    <scope>NUCLEOTIDE SEQUENCE [LARGE SCALE GENOMIC DNA]</scope>
    <source>
        <strain evidence="2">CECT 8472</strain>
    </source>
</reference>
<dbReference type="EMBL" id="JBHSCW010000001">
    <property type="protein sequence ID" value="MFC4350099.1"/>
    <property type="molecule type" value="Genomic_DNA"/>
</dbReference>
<accession>A0ABV8UGP4</accession>
<name>A0ABV8UGP4_9PROT</name>
<keyword evidence="2" id="KW-1185">Reference proteome</keyword>